<evidence type="ECO:0000313" key="1">
    <source>
        <dbReference type="EMBL" id="QWB32021.1"/>
    </source>
</evidence>
<accession>A0ABX8GEY0</accession>
<protein>
    <submittedName>
        <fullName evidence="1">Uncharacterized protein</fullName>
    </submittedName>
</protein>
<reference evidence="1 2" key="1">
    <citation type="submission" date="2021-05" db="EMBL/GenBank/DDBJ databases">
        <title>Biocontrol using Exiguobacterium acetylicum SI17 against litchi downy blight caused by Peronophythora litchii.</title>
        <authorList>
            <person name="Zheng L."/>
        </authorList>
    </citation>
    <scope>NUCLEOTIDE SEQUENCE [LARGE SCALE GENOMIC DNA]</scope>
    <source>
        <strain evidence="1 2">SI17</strain>
        <plasmid evidence="1 2">p4</plasmid>
    </source>
</reference>
<evidence type="ECO:0000313" key="2">
    <source>
        <dbReference type="Proteomes" id="UP000679498"/>
    </source>
</evidence>
<proteinExistence type="predicted"/>
<dbReference type="GeneID" id="88813487"/>
<gene>
    <name evidence="1" type="ORF">KKI46_17425</name>
</gene>
<geneLocation type="plasmid" evidence="1 2">
    <name>p4</name>
</geneLocation>
<dbReference type="Proteomes" id="UP000679498">
    <property type="component" value="Plasmid p4"/>
</dbReference>
<sequence length="79" mass="9311">MSTIKHYEETEELENVQTDFDQIENLSLVGYELPTYEEKPEGSITYEEIQYAYGSLKDYTEIGLYRNSKGILERLYQSN</sequence>
<dbReference type="RefSeq" id="WP_214814328.1">
    <property type="nucleotide sequence ID" value="NZ_CP075901.1"/>
</dbReference>
<organism evidence="1 2">
    <name type="scientific">Exiguobacterium acetylicum</name>
    <name type="common">Brevibacterium acetylicum</name>
    <dbReference type="NCBI Taxonomy" id="41170"/>
    <lineage>
        <taxon>Bacteria</taxon>
        <taxon>Bacillati</taxon>
        <taxon>Bacillota</taxon>
        <taxon>Bacilli</taxon>
        <taxon>Bacillales</taxon>
        <taxon>Bacillales Family XII. Incertae Sedis</taxon>
        <taxon>Exiguobacterium</taxon>
    </lineage>
</organism>
<dbReference type="EMBL" id="CP075901">
    <property type="protein sequence ID" value="QWB32021.1"/>
    <property type="molecule type" value="Genomic_DNA"/>
</dbReference>
<name>A0ABX8GEY0_EXIAC</name>
<keyword evidence="2" id="KW-1185">Reference proteome</keyword>
<keyword evidence="1" id="KW-0614">Plasmid</keyword>